<evidence type="ECO:0000259" key="1">
    <source>
        <dbReference type="Pfam" id="PF01208"/>
    </source>
</evidence>
<feature type="domain" description="Uroporphyrinogen decarboxylase (URO-D)" evidence="1">
    <location>
        <begin position="9"/>
        <end position="341"/>
    </location>
</feature>
<dbReference type="InterPro" id="IPR052024">
    <property type="entry name" value="Methanogen_methyltrans"/>
</dbReference>
<dbReference type="InterPro" id="IPR038071">
    <property type="entry name" value="UROD/MetE-like_sf"/>
</dbReference>
<dbReference type="PANTHER" id="PTHR47099:SF1">
    <property type="entry name" value="METHYLCOBAMIDE:COM METHYLTRANSFERASE MTBA"/>
    <property type="match status" value="1"/>
</dbReference>
<dbReference type="GO" id="GO:0008168">
    <property type="term" value="F:methyltransferase activity"/>
    <property type="evidence" value="ECO:0007669"/>
    <property type="project" value="UniProtKB-KW"/>
</dbReference>
<dbReference type="GO" id="GO:0006779">
    <property type="term" value="P:porphyrin-containing compound biosynthetic process"/>
    <property type="evidence" value="ECO:0007669"/>
    <property type="project" value="InterPro"/>
</dbReference>
<dbReference type="EMBL" id="MLBF01000012">
    <property type="protein sequence ID" value="OLN32035.1"/>
    <property type="molecule type" value="Genomic_DNA"/>
</dbReference>
<dbReference type="InterPro" id="IPR000257">
    <property type="entry name" value="Uroporphyrinogen_deCOase"/>
</dbReference>
<keyword evidence="3" id="KW-1185">Reference proteome</keyword>
<sequence length="351" mass="38713">MLVREDILTPKERMMALLTGKPLDRMICMPIVTTNTAQLIGKTVKEFQLNGKVMAEAHIAGFKKFGYDLIYLFTNCSYVAEAMGAELDYSENEPANCEVPTINSREDLSKLKVAEKNDGQFPVYYEALEILNKEVGDQVFISVCFSGPVSTAATLRGVEAFARDTYTDPELCHTLLRMATDSCKNFIREIASYGAMPIILEPIASGSLFSPKMFDKIASPYIKELVDLAHELKALIPLHICGKTHKIVGKMTDTGADVISLDKCDLAIAREKVAGRALILGNIDPANELLFGPVEEIHKVCIEALDTMKGYTPAFILSTGCETGNKVPFEHIQAMLDVVRSHGLYEYKVGE</sequence>
<protein>
    <submittedName>
        <fullName evidence="2">Methylcobalamin methyltransferase MMP0830</fullName>
    </submittedName>
</protein>
<accession>A0A1Q8QXK1</accession>
<dbReference type="SUPFAM" id="SSF51726">
    <property type="entry name" value="UROD/MetE-like"/>
    <property type="match status" value="1"/>
</dbReference>
<comment type="caution">
    <text evidence="2">The sequence shown here is derived from an EMBL/GenBank/DDBJ whole genome shotgun (WGS) entry which is preliminary data.</text>
</comment>
<dbReference type="AlphaFoldDB" id="A0A1Q8QXK1"/>
<keyword evidence="2" id="KW-0489">Methyltransferase</keyword>
<dbReference type="Gene3D" id="3.20.20.210">
    <property type="match status" value="1"/>
</dbReference>
<organism evidence="2 3">
    <name type="scientific">Desulfosporosinus metallidurans</name>
    <dbReference type="NCBI Taxonomy" id="1888891"/>
    <lineage>
        <taxon>Bacteria</taxon>
        <taxon>Bacillati</taxon>
        <taxon>Bacillota</taxon>
        <taxon>Clostridia</taxon>
        <taxon>Eubacteriales</taxon>
        <taxon>Desulfitobacteriaceae</taxon>
        <taxon>Desulfosporosinus</taxon>
    </lineage>
</organism>
<dbReference type="PANTHER" id="PTHR47099">
    <property type="entry name" value="METHYLCOBAMIDE:COM METHYLTRANSFERASE MTBA"/>
    <property type="match status" value="1"/>
</dbReference>
<name>A0A1Q8QXK1_9FIRM</name>
<dbReference type="Proteomes" id="UP000186102">
    <property type="component" value="Unassembled WGS sequence"/>
</dbReference>
<reference evidence="2 3" key="1">
    <citation type="submission" date="2016-09" db="EMBL/GenBank/DDBJ databases">
        <title>Complete genome of Desulfosporosinus sp. OL.</title>
        <authorList>
            <person name="Mardanov A."/>
            <person name="Beletsky A."/>
            <person name="Panova A."/>
            <person name="Karnachuk O."/>
            <person name="Ravin N."/>
        </authorList>
    </citation>
    <scope>NUCLEOTIDE SEQUENCE [LARGE SCALE GENOMIC DNA]</scope>
    <source>
        <strain evidence="2 3">OL</strain>
    </source>
</reference>
<dbReference type="CDD" id="cd03465">
    <property type="entry name" value="URO-D_like"/>
    <property type="match status" value="1"/>
</dbReference>
<dbReference type="GO" id="GO:0004853">
    <property type="term" value="F:uroporphyrinogen decarboxylase activity"/>
    <property type="evidence" value="ECO:0007669"/>
    <property type="project" value="InterPro"/>
</dbReference>
<dbReference type="STRING" id="1888891.DSOL_2128"/>
<dbReference type="OrthoDB" id="9780425at2"/>
<keyword evidence="2" id="KW-0808">Transferase</keyword>
<gene>
    <name evidence="2" type="ORF">DSOL_2128</name>
</gene>
<dbReference type="RefSeq" id="WP_075364763.1">
    <property type="nucleotide sequence ID" value="NZ_MLBF01000012.1"/>
</dbReference>
<proteinExistence type="predicted"/>
<dbReference type="GO" id="GO:0032259">
    <property type="term" value="P:methylation"/>
    <property type="evidence" value="ECO:0007669"/>
    <property type="project" value="UniProtKB-KW"/>
</dbReference>
<evidence type="ECO:0000313" key="2">
    <source>
        <dbReference type="EMBL" id="OLN32035.1"/>
    </source>
</evidence>
<evidence type="ECO:0000313" key="3">
    <source>
        <dbReference type="Proteomes" id="UP000186102"/>
    </source>
</evidence>
<dbReference type="Pfam" id="PF01208">
    <property type="entry name" value="URO-D"/>
    <property type="match status" value="1"/>
</dbReference>